<accession>A0A4E9DBI3</accession>
<feature type="transmembrane region" description="Helical" evidence="1">
    <location>
        <begin position="73"/>
        <end position="90"/>
    </location>
</feature>
<gene>
    <name evidence="4" type="ORF">FUG_LOCUS145585</name>
    <name evidence="3" type="ORF">MDCFG202_LOCUS430917</name>
</gene>
<organism evidence="4">
    <name type="scientific">Gibberella zeae</name>
    <name type="common">Wheat head blight fungus</name>
    <name type="synonym">Fusarium graminearum</name>
    <dbReference type="NCBI Taxonomy" id="5518"/>
    <lineage>
        <taxon>Eukaryota</taxon>
        <taxon>Fungi</taxon>
        <taxon>Dikarya</taxon>
        <taxon>Ascomycota</taxon>
        <taxon>Pezizomycotina</taxon>
        <taxon>Sordariomycetes</taxon>
        <taxon>Hypocreomycetidae</taxon>
        <taxon>Hypocreales</taxon>
        <taxon>Nectriaceae</taxon>
        <taxon>Fusarium</taxon>
    </lineage>
</organism>
<evidence type="ECO:0000256" key="1">
    <source>
        <dbReference type="SAM" id="Phobius"/>
    </source>
</evidence>
<dbReference type="EMBL" id="CAJPIJ010000161">
    <property type="protein sequence ID" value="CAG1997606.1"/>
    <property type="molecule type" value="Genomic_DNA"/>
</dbReference>
<keyword evidence="1" id="KW-0812">Transmembrane</keyword>
<dbReference type="EMBL" id="CAAKMV010000111">
    <property type="protein sequence ID" value="VIO55398.1"/>
    <property type="molecule type" value="Genomic_DNA"/>
</dbReference>
<feature type="chain" id="PRO_5041167817" evidence="2">
    <location>
        <begin position="31"/>
        <end position="226"/>
    </location>
</feature>
<keyword evidence="1" id="KW-1133">Transmembrane helix</keyword>
<dbReference type="Proteomes" id="UP000746612">
    <property type="component" value="Unassembled WGS sequence"/>
</dbReference>
<evidence type="ECO:0000256" key="2">
    <source>
        <dbReference type="SAM" id="SignalP"/>
    </source>
</evidence>
<evidence type="ECO:0000313" key="4">
    <source>
        <dbReference type="EMBL" id="VIO55398.1"/>
    </source>
</evidence>
<proteinExistence type="predicted"/>
<dbReference type="AlphaFoldDB" id="A0A4E9DBI3"/>
<evidence type="ECO:0000313" key="3">
    <source>
        <dbReference type="EMBL" id="CAG1997606.1"/>
    </source>
</evidence>
<sequence>MDIPRVSRQMTIQVPSLVALFDLTLSSAQAARLPSDPPLICQRPRLDKNFKVSPALPQPRPRQKLLLSSISGSSYYVLLTLAYVAIRVAVPRRLVTRSFESFKAQSWRYSDWMKSIFDKSKHHDFETVAVDKMYCVPRASRHPRMWARNSAAAYSVLQGSPHKICLGSICRFGASTLGLLIQGCNCPMGNCQSDMGPHPTRDTVKYSYSFESNAIPHRLPKPQHFL</sequence>
<reference evidence="4" key="1">
    <citation type="submission" date="2019-04" db="EMBL/GenBank/DDBJ databases">
        <authorList>
            <person name="Melise S."/>
            <person name="Noan J."/>
            <person name="Okalmin O."/>
        </authorList>
    </citation>
    <scope>NUCLEOTIDE SEQUENCE</scope>
    <source>
        <strain evidence="4">FN9</strain>
    </source>
</reference>
<name>A0A4E9DBI3_GIBZA</name>
<protein>
    <submittedName>
        <fullName evidence="4">Uncharacterized protein</fullName>
    </submittedName>
</protein>
<keyword evidence="1" id="KW-0472">Membrane</keyword>
<keyword evidence="2" id="KW-0732">Signal</keyword>
<feature type="signal peptide" evidence="2">
    <location>
        <begin position="1"/>
        <end position="30"/>
    </location>
</feature>
<reference evidence="3" key="2">
    <citation type="submission" date="2021-03" db="EMBL/GenBank/DDBJ databases">
        <authorList>
            <person name="Alouane T."/>
            <person name="Langin T."/>
            <person name="Bonhomme L."/>
        </authorList>
    </citation>
    <scope>NUCLEOTIDE SEQUENCE</scope>
    <source>
        <strain evidence="3">MDC_Fg202</strain>
    </source>
</reference>